<sequence length="46" mass="5483">MKETYFIIKRRSSRLFSIIRRSYKINCSLHKTHNHLAACIGSSNWD</sequence>
<proteinExistence type="predicted"/>
<dbReference type="AlphaFoldDB" id="A0A0E9UBL6"/>
<reference evidence="1" key="1">
    <citation type="submission" date="2014-11" db="EMBL/GenBank/DDBJ databases">
        <authorList>
            <person name="Amaro Gonzalez C."/>
        </authorList>
    </citation>
    <scope>NUCLEOTIDE SEQUENCE</scope>
</reference>
<evidence type="ECO:0000313" key="1">
    <source>
        <dbReference type="EMBL" id="JAH62348.1"/>
    </source>
</evidence>
<protein>
    <submittedName>
        <fullName evidence="1">Uncharacterized protein</fullName>
    </submittedName>
</protein>
<reference evidence="1" key="2">
    <citation type="journal article" date="2015" name="Fish Shellfish Immunol.">
        <title>Early steps in the European eel (Anguilla anguilla)-Vibrio vulnificus interaction in the gills: Role of the RtxA13 toxin.</title>
        <authorList>
            <person name="Callol A."/>
            <person name="Pajuelo D."/>
            <person name="Ebbesson L."/>
            <person name="Teles M."/>
            <person name="MacKenzie S."/>
            <person name="Amaro C."/>
        </authorList>
    </citation>
    <scope>NUCLEOTIDE SEQUENCE</scope>
</reference>
<name>A0A0E9UBL6_ANGAN</name>
<accession>A0A0E9UBL6</accession>
<organism evidence="1">
    <name type="scientific">Anguilla anguilla</name>
    <name type="common">European freshwater eel</name>
    <name type="synonym">Muraena anguilla</name>
    <dbReference type="NCBI Taxonomy" id="7936"/>
    <lineage>
        <taxon>Eukaryota</taxon>
        <taxon>Metazoa</taxon>
        <taxon>Chordata</taxon>
        <taxon>Craniata</taxon>
        <taxon>Vertebrata</taxon>
        <taxon>Euteleostomi</taxon>
        <taxon>Actinopterygii</taxon>
        <taxon>Neopterygii</taxon>
        <taxon>Teleostei</taxon>
        <taxon>Anguilliformes</taxon>
        <taxon>Anguillidae</taxon>
        <taxon>Anguilla</taxon>
    </lineage>
</organism>
<dbReference type="EMBL" id="GBXM01046229">
    <property type="protein sequence ID" value="JAH62348.1"/>
    <property type="molecule type" value="Transcribed_RNA"/>
</dbReference>